<dbReference type="InterPro" id="IPR036661">
    <property type="entry name" value="Luciferase-like_sf"/>
</dbReference>
<dbReference type="PANTHER" id="PTHR42847">
    <property type="entry name" value="ALKANESULFONATE MONOOXYGENASE"/>
    <property type="match status" value="1"/>
</dbReference>
<dbReference type="RefSeq" id="WP_013861797.1">
    <property type="nucleotide sequence ID" value="NC_015635.1"/>
</dbReference>
<keyword evidence="2" id="KW-0288">FMN</keyword>
<dbReference type="GO" id="GO:0008726">
    <property type="term" value="F:alkanesulfonate monooxygenase activity"/>
    <property type="evidence" value="ECO:0007669"/>
    <property type="project" value="TreeGrafter"/>
</dbReference>
<proteinExistence type="predicted"/>
<dbReference type="AlphaFoldDB" id="F5XM33"/>
<dbReference type="InterPro" id="IPR011251">
    <property type="entry name" value="Luciferase-like_dom"/>
</dbReference>
<evidence type="ECO:0000313" key="6">
    <source>
        <dbReference type="EMBL" id="BAK33912.1"/>
    </source>
</evidence>
<reference evidence="6 7" key="1">
    <citation type="submission" date="2011-05" db="EMBL/GenBank/DDBJ databases">
        <title>Whole genome sequence of Microlunatus phosphovorus NM-1.</title>
        <authorList>
            <person name="Hosoyama A."/>
            <person name="Sasaki K."/>
            <person name="Harada T."/>
            <person name="Igarashi R."/>
            <person name="Kawakoshi A."/>
            <person name="Sasagawa M."/>
            <person name="Fukada J."/>
            <person name="Nakamura S."/>
            <person name="Katano Y."/>
            <person name="Hanada S."/>
            <person name="Kamagata Y."/>
            <person name="Nakamura N."/>
            <person name="Yamazaki S."/>
            <person name="Fujita N."/>
        </authorList>
    </citation>
    <scope>NUCLEOTIDE SEQUENCE [LARGE SCALE GENOMIC DNA]</scope>
    <source>
        <strain evidence="7">ATCC 700054 / DSM 10555 / JCM 9379 / NBRC 101784 / NCIMB 13414 / VKM Ac-1990 / NM-1</strain>
    </source>
</reference>
<name>F5XM33_MICPN</name>
<dbReference type="HOGENOM" id="CLU_027853_3_2_11"/>
<dbReference type="Proteomes" id="UP000007947">
    <property type="component" value="Chromosome"/>
</dbReference>
<gene>
    <name evidence="6" type="ordered locus">MLP_08980</name>
</gene>
<keyword evidence="1" id="KW-0285">Flavoprotein</keyword>
<dbReference type="eggNOG" id="COG2141">
    <property type="taxonomic scope" value="Bacteria"/>
</dbReference>
<keyword evidence="4" id="KW-0503">Monooxygenase</keyword>
<protein>
    <recommendedName>
        <fullName evidence="5">Luciferase-like domain-containing protein</fullName>
    </recommendedName>
</protein>
<dbReference type="STRING" id="1032480.MLP_08980"/>
<evidence type="ECO:0000313" key="7">
    <source>
        <dbReference type="Proteomes" id="UP000007947"/>
    </source>
</evidence>
<evidence type="ECO:0000256" key="2">
    <source>
        <dbReference type="ARBA" id="ARBA00022643"/>
    </source>
</evidence>
<organism evidence="6 7">
    <name type="scientific">Microlunatus phosphovorus (strain ATCC 700054 / DSM 10555 / JCM 9379 / NBRC 101784 / NCIMB 13414 / VKM Ac-1990 / NM-1)</name>
    <dbReference type="NCBI Taxonomy" id="1032480"/>
    <lineage>
        <taxon>Bacteria</taxon>
        <taxon>Bacillati</taxon>
        <taxon>Actinomycetota</taxon>
        <taxon>Actinomycetes</taxon>
        <taxon>Propionibacteriales</taxon>
        <taxon>Propionibacteriaceae</taxon>
        <taxon>Microlunatus</taxon>
    </lineage>
</organism>
<sequence>MRYGAHLPLIDFDGRGWPLPTLTGYVRTAAGLGLSALAANDHLVFQRPWLDGIVALASIVEASGDLELATTAVLPVVRGTATVASSAAALDALSGGRLRLGLAPGSSPADFAAVGVPFDQRWSRFDDAVVALRRERPERPLWVASWGSPAGLRRVARLGDGWLASAYNTSPEQVVSGLQVLSDELTRLRREDRRLPCTVATMWLHITGSRTERESTLELLAGMLGRSGEDLAGRVLVGAPEQCAGLVRAYAEAGVDLLCLWPIVEPERQLERFMTQVAPLV</sequence>
<dbReference type="KEGG" id="mph:MLP_08980"/>
<dbReference type="EMBL" id="AP012204">
    <property type="protein sequence ID" value="BAK33912.1"/>
    <property type="molecule type" value="Genomic_DNA"/>
</dbReference>
<accession>F5XM33</accession>
<evidence type="ECO:0000259" key="5">
    <source>
        <dbReference type="Pfam" id="PF00296"/>
    </source>
</evidence>
<dbReference type="PANTHER" id="PTHR42847:SF4">
    <property type="entry name" value="ALKANESULFONATE MONOOXYGENASE-RELATED"/>
    <property type="match status" value="1"/>
</dbReference>
<dbReference type="Gene3D" id="3.20.20.30">
    <property type="entry name" value="Luciferase-like domain"/>
    <property type="match status" value="2"/>
</dbReference>
<dbReference type="GO" id="GO:0046306">
    <property type="term" value="P:alkanesulfonate catabolic process"/>
    <property type="evidence" value="ECO:0007669"/>
    <property type="project" value="TreeGrafter"/>
</dbReference>
<feature type="domain" description="Luciferase-like" evidence="5">
    <location>
        <begin position="21"/>
        <end position="134"/>
    </location>
</feature>
<evidence type="ECO:0000256" key="4">
    <source>
        <dbReference type="ARBA" id="ARBA00023033"/>
    </source>
</evidence>
<evidence type="ECO:0000256" key="3">
    <source>
        <dbReference type="ARBA" id="ARBA00023002"/>
    </source>
</evidence>
<evidence type="ECO:0000256" key="1">
    <source>
        <dbReference type="ARBA" id="ARBA00022630"/>
    </source>
</evidence>
<keyword evidence="7" id="KW-1185">Reference proteome</keyword>
<dbReference type="SUPFAM" id="SSF51679">
    <property type="entry name" value="Bacterial luciferase-like"/>
    <property type="match status" value="1"/>
</dbReference>
<keyword evidence="3" id="KW-0560">Oxidoreductase</keyword>
<dbReference type="OrthoDB" id="3773796at2"/>
<dbReference type="Pfam" id="PF00296">
    <property type="entry name" value="Bac_luciferase"/>
    <property type="match status" value="1"/>
</dbReference>
<dbReference type="InterPro" id="IPR050172">
    <property type="entry name" value="SsuD_RutA_monooxygenase"/>
</dbReference>